<dbReference type="InterPro" id="IPR013094">
    <property type="entry name" value="AB_hydrolase_3"/>
</dbReference>
<organism evidence="3 4">
    <name type="scientific">Kribbibacterium absianum</name>
    <dbReference type="NCBI Taxonomy" id="3044210"/>
    <lineage>
        <taxon>Bacteria</taxon>
        <taxon>Bacillati</taxon>
        <taxon>Actinomycetota</taxon>
        <taxon>Coriobacteriia</taxon>
        <taxon>Coriobacteriales</taxon>
        <taxon>Kribbibacteriaceae</taxon>
        <taxon>Kribbibacterium</taxon>
    </lineage>
</organism>
<evidence type="ECO:0000256" key="1">
    <source>
        <dbReference type="ARBA" id="ARBA00022801"/>
    </source>
</evidence>
<evidence type="ECO:0000259" key="2">
    <source>
        <dbReference type="Pfam" id="PF07859"/>
    </source>
</evidence>
<dbReference type="EMBL" id="JASJEX010000003">
    <property type="protein sequence ID" value="MDJ1129896.1"/>
    <property type="molecule type" value="Genomic_DNA"/>
</dbReference>
<accession>A0ABT6ZMN2</accession>
<keyword evidence="1 3" id="KW-0378">Hydrolase</keyword>
<dbReference type="Pfam" id="PF07859">
    <property type="entry name" value="Abhydrolase_3"/>
    <property type="match status" value="1"/>
</dbReference>
<sequence>MTDQRSYDRALVQGIRDKQHVEAGPEVDVIVKPIPDDDRNHVLDPRVREVAARKKAMFEARAAQPGGSGLAEERWRPDKQPADLCEHPVERRERIVDIDGTHRIAIYTYRRDGAPAPAPVVVFLHGGGFTAGSERIYRNQMRYLAEVSGALVVFPEYRLAPECPFPAAIEDALAAIRWVRANAGELGADAGRILVAGDSAGGSLSSAVALSAPDLVHGVYLVFPGADMSNVDELTDYEWSYALYPVADEDRELAYSRIRRIEQSCHGTAEDSLYVQGRTSLKDPLVSAVYASEDALGAWPPTTVAVSEYDYLRPGAEHLAKRLQAAGVPTRYVLYKGVDHGFLDLFGAEPQAEELCLDIADQVAQL</sequence>
<comment type="caution">
    <text evidence="3">The sequence shown here is derived from an EMBL/GenBank/DDBJ whole genome shotgun (WGS) entry which is preliminary data.</text>
</comment>
<reference evidence="3" key="1">
    <citation type="submission" date="2023-05" db="EMBL/GenBank/DDBJ databases">
        <title>[olsenella] sp. nov., isolated from a pig farm feces dump.</title>
        <authorList>
            <person name="Chang Y.-H."/>
        </authorList>
    </citation>
    <scope>NUCLEOTIDE SEQUENCE</scope>
    <source>
        <strain evidence="3">YH-ols2217</strain>
    </source>
</reference>
<dbReference type="InterPro" id="IPR050300">
    <property type="entry name" value="GDXG_lipolytic_enzyme"/>
</dbReference>
<dbReference type="RefSeq" id="WP_283713016.1">
    <property type="nucleotide sequence ID" value="NZ_JASJEW010000002.1"/>
</dbReference>
<dbReference type="GO" id="GO:0016787">
    <property type="term" value="F:hydrolase activity"/>
    <property type="evidence" value="ECO:0007669"/>
    <property type="project" value="UniProtKB-KW"/>
</dbReference>
<evidence type="ECO:0000313" key="3">
    <source>
        <dbReference type="EMBL" id="MDJ1129896.1"/>
    </source>
</evidence>
<dbReference type="SUPFAM" id="SSF53474">
    <property type="entry name" value="alpha/beta-Hydrolases"/>
    <property type="match status" value="1"/>
</dbReference>
<dbReference type="Gene3D" id="3.40.50.1820">
    <property type="entry name" value="alpha/beta hydrolase"/>
    <property type="match status" value="1"/>
</dbReference>
<dbReference type="PANTHER" id="PTHR48081">
    <property type="entry name" value="AB HYDROLASE SUPERFAMILY PROTEIN C4A8.06C"/>
    <property type="match status" value="1"/>
</dbReference>
<dbReference type="Proteomes" id="UP001431693">
    <property type="component" value="Unassembled WGS sequence"/>
</dbReference>
<protein>
    <submittedName>
        <fullName evidence="3">Alpha/beta hydrolase</fullName>
    </submittedName>
</protein>
<name>A0ABT6ZMN2_9ACTN</name>
<keyword evidence="4" id="KW-1185">Reference proteome</keyword>
<proteinExistence type="predicted"/>
<dbReference type="PANTHER" id="PTHR48081:SF8">
    <property type="entry name" value="ALPHA_BETA HYDROLASE FOLD-3 DOMAIN-CONTAINING PROTEIN-RELATED"/>
    <property type="match status" value="1"/>
</dbReference>
<evidence type="ECO:0000313" key="4">
    <source>
        <dbReference type="Proteomes" id="UP001431693"/>
    </source>
</evidence>
<feature type="domain" description="Alpha/beta hydrolase fold-3" evidence="2">
    <location>
        <begin position="121"/>
        <end position="343"/>
    </location>
</feature>
<dbReference type="InterPro" id="IPR029058">
    <property type="entry name" value="AB_hydrolase_fold"/>
</dbReference>
<gene>
    <name evidence="3" type="ORF">QJ043_07380</name>
</gene>